<evidence type="ECO:0000313" key="1">
    <source>
        <dbReference type="EMBL" id="KAG0311792.1"/>
    </source>
</evidence>
<accession>A0A9P6UMX8</accession>
<evidence type="ECO:0008006" key="3">
    <source>
        <dbReference type="Google" id="ProtNLM"/>
    </source>
</evidence>
<comment type="caution">
    <text evidence="1">The sequence shown here is derived from an EMBL/GenBank/DDBJ whole genome shotgun (WGS) entry which is preliminary data.</text>
</comment>
<dbReference type="Proteomes" id="UP000823405">
    <property type="component" value="Unassembled WGS sequence"/>
</dbReference>
<dbReference type="OrthoDB" id="2382874at2759"/>
<protein>
    <recommendedName>
        <fullName evidence="3">F-box domain-containing protein</fullName>
    </recommendedName>
</protein>
<dbReference type="EMBL" id="JAAAIN010000679">
    <property type="protein sequence ID" value="KAG0311792.1"/>
    <property type="molecule type" value="Genomic_DNA"/>
</dbReference>
<dbReference type="AlphaFoldDB" id="A0A9P6UMX8"/>
<name>A0A9P6UMX8_9FUNG</name>
<keyword evidence="2" id="KW-1185">Reference proteome</keyword>
<feature type="non-terminal residue" evidence="1">
    <location>
        <position position="540"/>
    </location>
</feature>
<gene>
    <name evidence="1" type="ORF">BGZ97_011642</name>
</gene>
<evidence type="ECO:0000313" key="2">
    <source>
        <dbReference type="Proteomes" id="UP000823405"/>
    </source>
</evidence>
<sequence>MKQAFVDIPELVTHLAPYLSPADLLSCVQLNSTWNTAFIPFLWRSIDDSIHSWGDILLQITNLRPQPQSPATTTEKAIETTPNNTPVGVRTFDISRHRDSDYNKDRDWLFAIFERYGHHIRELNIQSPLILEAVSRKESCTGLRSLVLGLGTNVNWPRTEYLPLPPPLPQQSLLPILPGLGTLDTPPVVGGSVAVAPSPSADGGMGAAPDLPAFEGFEVAPATVAAHGFDATSVDQVEDPYQEPDVELSDPLFPDHLTLADLIITKRDERVTPESDKARKEYMWTIAQHTWHLIRTNPGLVRIDTSRCYRFYDFGISDDFIFATLRLLKHLKDLNGNDLFKDLHFWRLWDALPAKIESLSIIASLSPSGVFPLPDPLPKVNTSLKVLLAGGSTTVNGLLTLMSIFPNLTRLGLQKVEKNPEYMSNPNSIPLPPSPFGGQYLRKLEGSVEDWETVFHYIPSIVEWDAQGEPLDEDLALLLKDHCPNLESFKQQYPPWFIDERFTAVPDDDPTNQFLITHHHLRVFDSIVNYIKVDEMLREP</sequence>
<dbReference type="SUPFAM" id="SSF81383">
    <property type="entry name" value="F-box domain"/>
    <property type="match status" value="1"/>
</dbReference>
<organism evidence="1 2">
    <name type="scientific">Linnemannia gamsii</name>
    <dbReference type="NCBI Taxonomy" id="64522"/>
    <lineage>
        <taxon>Eukaryota</taxon>
        <taxon>Fungi</taxon>
        <taxon>Fungi incertae sedis</taxon>
        <taxon>Mucoromycota</taxon>
        <taxon>Mortierellomycotina</taxon>
        <taxon>Mortierellomycetes</taxon>
        <taxon>Mortierellales</taxon>
        <taxon>Mortierellaceae</taxon>
        <taxon>Linnemannia</taxon>
    </lineage>
</organism>
<reference evidence="1" key="1">
    <citation type="journal article" date="2020" name="Fungal Divers.">
        <title>Resolving the Mortierellaceae phylogeny through synthesis of multi-gene phylogenetics and phylogenomics.</title>
        <authorList>
            <person name="Vandepol N."/>
            <person name="Liber J."/>
            <person name="Desiro A."/>
            <person name="Na H."/>
            <person name="Kennedy M."/>
            <person name="Barry K."/>
            <person name="Grigoriev I.V."/>
            <person name="Miller A.N."/>
            <person name="O'Donnell K."/>
            <person name="Stajich J.E."/>
            <person name="Bonito G."/>
        </authorList>
    </citation>
    <scope>NUCLEOTIDE SEQUENCE</scope>
    <source>
        <strain evidence="1">NVP60</strain>
    </source>
</reference>
<dbReference type="Gene3D" id="3.80.10.10">
    <property type="entry name" value="Ribonuclease Inhibitor"/>
    <property type="match status" value="1"/>
</dbReference>
<dbReference type="InterPro" id="IPR032675">
    <property type="entry name" value="LRR_dom_sf"/>
</dbReference>
<dbReference type="InterPro" id="IPR036047">
    <property type="entry name" value="F-box-like_dom_sf"/>
</dbReference>
<proteinExistence type="predicted"/>